<dbReference type="Proteomes" id="UP000799750">
    <property type="component" value="Unassembled WGS sequence"/>
</dbReference>
<dbReference type="AlphaFoldDB" id="A0A6A6R7U2"/>
<organism evidence="1 2">
    <name type="scientific">Lophium mytilinum</name>
    <dbReference type="NCBI Taxonomy" id="390894"/>
    <lineage>
        <taxon>Eukaryota</taxon>
        <taxon>Fungi</taxon>
        <taxon>Dikarya</taxon>
        <taxon>Ascomycota</taxon>
        <taxon>Pezizomycotina</taxon>
        <taxon>Dothideomycetes</taxon>
        <taxon>Pleosporomycetidae</taxon>
        <taxon>Mytilinidiales</taxon>
        <taxon>Mytilinidiaceae</taxon>
        <taxon>Lophium</taxon>
    </lineage>
</organism>
<keyword evidence="2" id="KW-1185">Reference proteome</keyword>
<name>A0A6A6R7U2_9PEZI</name>
<evidence type="ECO:0000313" key="1">
    <source>
        <dbReference type="EMBL" id="KAF2500669.1"/>
    </source>
</evidence>
<dbReference type="EMBL" id="MU004183">
    <property type="protein sequence ID" value="KAF2500669.1"/>
    <property type="molecule type" value="Genomic_DNA"/>
</dbReference>
<evidence type="ECO:0000313" key="2">
    <source>
        <dbReference type="Proteomes" id="UP000799750"/>
    </source>
</evidence>
<accession>A0A6A6R7U2</accession>
<sequence>MAIKPAPAEFGVKTEAELLRMILSRSVMLPWVQFRDNNPQLLRVGHHVPGPHTPINNTNKSLSLVMAALQTTAASIYDWPEDSEISKWTVQTHFECLVYKTCKNLAQPNEPFEKPFANAWPRCDTKAYDARVVKVTSVMRLASYLIRSYAESFDRKEPVPIVQRMEDVYPTANLEHSPTFSVRRQAELGKASRKDLIVTVTQLLSEVATKQELIDYIMKMEAIKQTQPSPTVDLTLIKKDPKT</sequence>
<proteinExistence type="predicted"/>
<gene>
    <name evidence="1" type="ORF">BU16DRAFT_254903</name>
</gene>
<dbReference type="OrthoDB" id="3748652at2759"/>
<protein>
    <submittedName>
        <fullName evidence="1">Uncharacterized protein</fullName>
    </submittedName>
</protein>
<reference evidence="1" key="1">
    <citation type="journal article" date="2020" name="Stud. Mycol.">
        <title>101 Dothideomycetes genomes: a test case for predicting lifestyles and emergence of pathogens.</title>
        <authorList>
            <person name="Haridas S."/>
            <person name="Albert R."/>
            <person name="Binder M."/>
            <person name="Bloem J."/>
            <person name="Labutti K."/>
            <person name="Salamov A."/>
            <person name="Andreopoulos B."/>
            <person name="Baker S."/>
            <person name="Barry K."/>
            <person name="Bills G."/>
            <person name="Bluhm B."/>
            <person name="Cannon C."/>
            <person name="Castanera R."/>
            <person name="Culley D."/>
            <person name="Daum C."/>
            <person name="Ezra D."/>
            <person name="Gonzalez J."/>
            <person name="Henrissat B."/>
            <person name="Kuo A."/>
            <person name="Liang C."/>
            <person name="Lipzen A."/>
            <person name="Lutzoni F."/>
            <person name="Magnuson J."/>
            <person name="Mondo S."/>
            <person name="Nolan M."/>
            <person name="Ohm R."/>
            <person name="Pangilinan J."/>
            <person name="Park H.-J."/>
            <person name="Ramirez L."/>
            <person name="Alfaro M."/>
            <person name="Sun H."/>
            <person name="Tritt A."/>
            <person name="Yoshinaga Y."/>
            <person name="Zwiers L.-H."/>
            <person name="Turgeon B."/>
            <person name="Goodwin S."/>
            <person name="Spatafora J."/>
            <person name="Crous P."/>
            <person name="Grigoriev I."/>
        </authorList>
    </citation>
    <scope>NUCLEOTIDE SEQUENCE</scope>
    <source>
        <strain evidence="1">CBS 269.34</strain>
    </source>
</reference>